<evidence type="ECO:0000259" key="6">
    <source>
        <dbReference type="PROSITE" id="PS01124"/>
    </source>
</evidence>
<evidence type="ECO:0000256" key="1">
    <source>
        <dbReference type="ARBA" id="ARBA00023015"/>
    </source>
</evidence>
<feature type="domain" description="HTH araC/xylS-type" evidence="6">
    <location>
        <begin position="399"/>
        <end position="498"/>
    </location>
</feature>
<dbReference type="SMART" id="SM00342">
    <property type="entry name" value="HTH_ARAC"/>
    <property type="match status" value="1"/>
</dbReference>
<dbReference type="InterPro" id="IPR018060">
    <property type="entry name" value="HTH_AraC"/>
</dbReference>
<dbReference type="EMBL" id="CAJVCE010000008">
    <property type="protein sequence ID" value="CAG7644037.1"/>
    <property type="molecule type" value="Genomic_DNA"/>
</dbReference>
<feature type="modified residue" description="4-aspartylphosphate" evidence="4">
    <location>
        <position position="55"/>
    </location>
</feature>
<dbReference type="Pfam" id="PF00072">
    <property type="entry name" value="Response_reg"/>
    <property type="match status" value="1"/>
</dbReference>
<name>A0ABN7TKJ0_9BACL</name>
<dbReference type="InterPro" id="IPR018062">
    <property type="entry name" value="HTH_AraC-typ_CS"/>
</dbReference>
<keyword evidence="9" id="KW-1185">Reference proteome</keyword>
<dbReference type="PROSITE" id="PS00041">
    <property type="entry name" value="HTH_ARAC_FAMILY_1"/>
    <property type="match status" value="1"/>
</dbReference>
<dbReference type="InterPro" id="IPR001789">
    <property type="entry name" value="Sig_transdc_resp-reg_receiver"/>
</dbReference>
<gene>
    <name evidence="8" type="primary">rssB_3</name>
    <name evidence="8" type="ORF">PAECIP111802_03139</name>
</gene>
<keyword evidence="3" id="KW-0804">Transcription</keyword>
<dbReference type="PROSITE" id="PS50110">
    <property type="entry name" value="RESPONSE_REGULATORY"/>
    <property type="match status" value="1"/>
</dbReference>
<dbReference type="Proteomes" id="UP000730618">
    <property type="component" value="Unassembled WGS sequence"/>
</dbReference>
<accession>A0ABN7TKJ0</accession>
<sequence>MIKILLVDDEVAISSGMKKLIAKLDGESFVVAEAYDGAEALEMIEEFDPDVLLTDMRMPRMDGMQLLREARKRKPDLLTAVISAYSDYDYIREAMLMHASDYLLKPITAHSLRELLDKLKQKYEGLFRNKEQETVEMLLQGAPSEYCLPVLNYAYYALLLVCAGPYSNGVVEMCPGESFWQSRIVASRLESLEQLGIRHWLANGERSNERLVVLASNRDDAEDCIRRELDDFIGQIAAGPIPVTFAIDTGLSMNQLSASSKQLRRELLQSLIFAKSSLLYVKDNAPKETDAERSFVEETAKVMEAVGQKRYELLTEELNKLTASWEAHYATQYVILQTLYRVLAGLGQLGLDRQMDLEMLVSQSQSYHDLNEKLSPFFYALFQSADLEYKPPSSYSVVEQVEQYLKANYREAISLQSLSREFGLVPNYLSVLFKKENGLTPLEYLMDYRINEAKRIMDAQPNLLLKQVSSEVGYADQLYFSRVFKKRTGLSPSEYVQSRQR</sequence>
<keyword evidence="4" id="KW-0597">Phosphoprotein</keyword>
<proteinExistence type="predicted"/>
<keyword evidence="5" id="KW-0175">Coiled coil</keyword>
<dbReference type="Pfam" id="PF12833">
    <property type="entry name" value="HTH_18"/>
    <property type="match status" value="1"/>
</dbReference>
<dbReference type="RefSeq" id="WP_218099461.1">
    <property type="nucleotide sequence ID" value="NZ_CAJVCE010000008.1"/>
</dbReference>
<dbReference type="SMART" id="SM00448">
    <property type="entry name" value="REC"/>
    <property type="match status" value="1"/>
</dbReference>
<dbReference type="PROSITE" id="PS01124">
    <property type="entry name" value="HTH_ARAC_FAMILY_2"/>
    <property type="match status" value="1"/>
</dbReference>
<keyword evidence="2" id="KW-0238">DNA-binding</keyword>
<feature type="domain" description="Response regulatory" evidence="7">
    <location>
        <begin position="3"/>
        <end position="120"/>
    </location>
</feature>
<dbReference type="PANTHER" id="PTHR43280">
    <property type="entry name" value="ARAC-FAMILY TRANSCRIPTIONAL REGULATOR"/>
    <property type="match status" value="1"/>
</dbReference>
<reference evidence="8 9" key="1">
    <citation type="submission" date="2021-06" db="EMBL/GenBank/DDBJ databases">
        <authorList>
            <person name="Criscuolo A."/>
        </authorList>
    </citation>
    <scope>NUCLEOTIDE SEQUENCE [LARGE SCALE GENOMIC DNA]</scope>
    <source>
        <strain evidence="9">CIP 111802</strain>
    </source>
</reference>
<dbReference type="PANTHER" id="PTHR43280:SF28">
    <property type="entry name" value="HTH-TYPE TRANSCRIPTIONAL ACTIVATOR RHAS"/>
    <property type="match status" value="1"/>
</dbReference>
<evidence type="ECO:0000256" key="2">
    <source>
        <dbReference type="ARBA" id="ARBA00023125"/>
    </source>
</evidence>
<evidence type="ECO:0000259" key="7">
    <source>
        <dbReference type="PROSITE" id="PS50110"/>
    </source>
</evidence>
<dbReference type="CDD" id="cd17536">
    <property type="entry name" value="REC_YesN-like"/>
    <property type="match status" value="1"/>
</dbReference>
<evidence type="ECO:0000256" key="3">
    <source>
        <dbReference type="ARBA" id="ARBA00023163"/>
    </source>
</evidence>
<comment type="caution">
    <text evidence="8">The sequence shown here is derived from an EMBL/GenBank/DDBJ whole genome shotgun (WGS) entry which is preliminary data.</text>
</comment>
<evidence type="ECO:0000313" key="8">
    <source>
        <dbReference type="EMBL" id="CAG7644037.1"/>
    </source>
</evidence>
<feature type="coiled-coil region" evidence="5">
    <location>
        <begin position="109"/>
        <end position="136"/>
    </location>
</feature>
<evidence type="ECO:0000256" key="4">
    <source>
        <dbReference type="PROSITE-ProRule" id="PRU00169"/>
    </source>
</evidence>
<evidence type="ECO:0000256" key="5">
    <source>
        <dbReference type="SAM" id="Coils"/>
    </source>
</evidence>
<evidence type="ECO:0000313" key="9">
    <source>
        <dbReference type="Proteomes" id="UP000730618"/>
    </source>
</evidence>
<protein>
    <submittedName>
        <fullName evidence="8">Regulator of RpoS</fullName>
    </submittedName>
</protein>
<organism evidence="8 9">
    <name type="scientific">Paenibacillus allorhizosphaerae</name>
    <dbReference type="NCBI Taxonomy" id="2849866"/>
    <lineage>
        <taxon>Bacteria</taxon>
        <taxon>Bacillati</taxon>
        <taxon>Bacillota</taxon>
        <taxon>Bacilli</taxon>
        <taxon>Bacillales</taxon>
        <taxon>Paenibacillaceae</taxon>
        <taxon>Paenibacillus</taxon>
    </lineage>
</organism>
<keyword evidence="1" id="KW-0805">Transcription regulation</keyword>